<feature type="region of interest" description="Disordered" evidence="1">
    <location>
        <begin position="224"/>
        <end position="246"/>
    </location>
</feature>
<keyword evidence="3" id="KW-1185">Reference proteome</keyword>
<feature type="compositionally biased region" description="Polar residues" evidence="1">
    <location>
        <begin position="225"/>
        <end position="246"/>
    </location>
</feature>
<dbReference type="KEGG" id="bvo:Pan97_10830"/>
<organism evidence="2 3">
    <name type="scientific">Bremerella volcania</name>
    <dbReference type="NCBI Taxonomy" id="2527984"/>
    <lineage>
        <taxon>Bacteria</taxon>
        <taxon>Pseudomonadati</taxon>
        <taxon>Planctomycetota</taxon>
        <taxon>Planctomycetia</taxon>
        <taxon>Pirellulales</taxon>
        <taxon>Pirellulaceae</taxon>
        <taxon>Bremerella</taxon>
    </lineage>
</organism>
<dbReference type="OrthoDB" id="280784at2"/>
<protein>
    <submittedName>
        <fullName evidence="2">Uncharacterized protein</fullName>
    </submittedName>
</protein>
<evidence type="ECO:0000313" key="2">
    <source>
        <dbReference type="EMBL" id="QDU74079.1"/>
    </source>
</evidence>
<dbReference type="RefSeq" id="WP_144971080.1">
    <property type="nucleotide sequence ID" value="NZ_CP036289.1"/>
</dbReference>
<evidence type="ECO:0000313" key="3">
    <source>
        <dbReference type="Proteomes" id="UP000318626"/>
    </source>
</evidence>
<proteinExistence type="predicted"/>
<gene>
    <name evidence="2" type="ORF">Pan97_10830</name>
</gene>
<dbReference type="AlphaFoldDB" id="A0A518C4C3"/>
<dbReference type="Proteomes" id="UP000318626">
    <property type="component" value="Chromosome"/>
</dbReference>
<dbReference type="EMBL" id="CP036289">
    <property type="protein sequence ID" value="QDU74079.1"/>
    <property type="molecule type" value="Genomic_DNA"/>
</dbReference>
<name>A0A518C4C3_9BACT</name>
<sequence length="246" mass="26399">MKFAEFENTLQDWLDEGRLDEVETLLPLVCQADRAECEELLFTYQALFAGLKCASPADTSSAKVSPASRVESTLWKEVSLPAIAMGLALCLTVIAAVPGIFIPAESATSPSTQTLVTVPQPVDLQPSTLPQLAPAAQFASREPGFTRFATSSFEPLARSMVSQTDMALKSINRVATDLNPIEEQLSAYQDAAPLIDTLTRSFLPGTRSLGNAFSVLHETTIEPAASTQEQESSHLSPATEQNPVVS</sequence>
<evidence type="ECO:0000256" key="1">
    <source>
        <dbReference type="SAM" id="MobiDB-lite"/>
    </source>
</evidence>
<accession>A0A518C4C3</accession>
<reference evidence="3" key="1">
    <citation type="submission" date="2019-02" db="EMBL/GenBank/DDBJ databases">
        <title>Deep-cultivation of Planctomycetes and their phenomic and genomic characterization uncovers novel biology.</title>
        <authorList>
            <person name="Wiegand S."/>
            <person name="Jogler M."/>
            <person name="Boedeker C."/>
            <person name="Pinto D."/>
            <person name="Vollmers J."/>
            <person name="Rivas-Marin E."/>
            <person name="Kohn T."/>
            <person name="Peeters S.H."/>
            <person name="Heuer A."/>
            <person name="Rast P."/>
            <person name="Oberbeckmann S."/>
            <person name="Bunk B."/>
            <person name="Jeske O."/>
            <person name="Meyerdierks A."/>
            <person name="Storesund J.E."/>
            <person name="Kallscheuer N."/>
            <person name="Luecker S."/>
            <person name="Lage O.M."/>
            <person name="Pohl T."/>
            <person name="Merkel B.J."/>
            <person name="Hornburger P."/>
            <person name="Mueller R.-W."/>
            <person name="Bruemmer F."/>
            <person name="Labrenz M."/>
            <person name="Spormann A.M."/>
            <person name="Op den Camp H."/>
            <person name="Overmann J."/>
            <person name="Amann R."/>
            <person name="Jetten M.S.M."/>
            <person name="Mascher T."/>
            <person name="Medema M.H."/>
            <person name="Devos D.P."/>
            <person name="Kaster A.-K."/>
            <person name="Ovreas L."/>
            <person name="Rohde M."/>
            <person name="Galperin M.Y."/>
            <person name="Jogler C."/>
        </authorList>
    </citation>
    <scope>NUCLEOTIDE SEQUENCE [LARGE SCALE GENOMIC DNA]</scope>
    <source>
        <strain evidence="3">Pan97</strain>
    </source>
</reference>